<dbReference type="AlphaFoldDB" id="A0ABD0JFR5"/>
<keyword evidence="2" id="KW-1185">Reference proteome</keyword>
<dbReference type="Proteomes" id="UP001519460">
    <property type="component" value="Unassembled WGS sequence"/>
</dbReference>
<evidence type="ECO:0000313" key="1">
    <source>
        <dbReference type="EMBL" id="KAK7473783.1"/>
    </source>
</evidence>
<name>A0ABD0JFR5_9CAEN</name>
<comment type="caution">
    <text evidence="1">The sequence shown here is derived from an EMBL/GenBank/DDBJ whole genome shotgun (WGS) entry which is preliminary data.</text>
</comment>
<gene>
    <name evidence="1" type="ORF">BaRGS_00034951</name>
</gene>
<dbReference type="EMBL" id="JACVVK020000457">
    <property type="protein sequence ID" value="KAK7473783.1"/>
    <property type="molecule type" value="Genomic_DNA"/>
</dbReference>
<organism evidence="1 2">
    <name type="scientific">Batillaria attramentaria</name>
    <dbReference type="NCBI Taxonomy" id="370345"/>
    <lineage>
        <taxon>Eukaryota</taxon>
        <taxon>Metazoa</taxon>
        <taxon>Spiralia</taxon>
        <taxon>Lophotrochozoa</taxon>
        <taxon>Mollusca</taxon>
        <taxon>Gastropoda</taxon>
        <taxon>Caenogastropoda</taxon>
        <taxon>Sorbeoconcha</taxon>
        <taxon>Cerithioidea</taxon>
        <taxon>Batillariidae</taxon>
        <taxon>Batillaria</taxon>
    </lineage>
</organism>
<reference evidence="1 2" key="1">
    <citation type="journal article" date="2023" name="Sci. Data">
        <title>Genome assembly of the Korean intertidal mud-creeper Batillaria attramentaria.</title>
        <authorList>
            <person name="Patra A.K."/>
            <person name="Ho P.T."/>
            <person name="Jun S."/>
            <person name="Lee S.J."/>
            <person name="Kim Y."/>
            <person name="Won Y.J."/>
        </authorList>
    </citation>
    <scope>NUCLEOTIDE SEQUENCE [LARGE SCALE GENOMIC DNA]</scope>
    <source>
        <strain evidence="1">Wonlab-2016</strain>
    </source>
</reference>
<evidence type="ECO:0000313" key="2">
    <source>
        <dbReference type="Proteomes" id="UP001519460"/>
    </source>
</evidence>
<sequence length="164" mass="18237">MSPVTEERKPTMIKGQQCRKCLPAASSRLAGADVPLRVPSARGEVRYSITSMPVAPVIQRRRAPCKYMIVTLWSKRAVVVVVLNFREQVQRCCSFVTRLSALSEDKRCRVGARVLEFAPFGARRPVTPPVTCVADYITGMVMGTWCRLSPFAMSLTSSLLTSHF</sequence>
<accession>A0ABD0JFR5</accession>
<protein>
    <submittedName>
        <fullName evidence="1">Uncharacterized protein</fullName>
    </submittedName>
</protein>
<proteinExistence type="predicted"/>